<accession>A0A8C0JN03</accession>
<proteinExistence type="predicted"/>
<dbReference type="Ensembl" id="ENSCAFT00020002926.1">
    <property type="protein sequence ID" value="ENSCAFP00020002529.1"/>
    <property type="gene ID" value="ENSCAFG00020002145.1"/>
</dbReference>
<dbReference type="AlphaFoldDB" id="A0A8C0JN03"/>
<dbReference type="Proteomes" id="UP000694391">
    <property type="component" value="Unplaced"/>
</dbReference>
<name>A0A8C0JN03_CANLU</name>
<organism evidence="1 2">
    <name type="scientific">Canis lupus dingo</name>
    <name type="common">dingo</name>
    <dbReference type="NCBI Taxonomy" id="286419"/>
    <lineage>
        <taxon>Eukaryota</taxon>
        <taxon>Metazoa</taxon>
        <taxon>Chordata</taxon>
        <taxon>Craniata</taxon>
        <taxon>Vertebrata</taxon>
        <taxon>Euteleostomi</taxon>
        <taxon>Mammalia</taxon>
        <taxon>Eutheria</taxon>
        <taxon>Laurasiatheria</taxon>
        <taxon>Carnivora</taxon>
        <taxon>Caniformia</taxon>
        <taxon>Canidae</taxon>
        <taxon>Canis</taxon>
    </lineage>
</organism>
<evidence type="ECO:0000313" key="2">
    <source>
        <dbReference type="Proteomes" id="UP000694391"/>
    </source>
</evidence>
<reference evidence="1" key="2">
    <citation type="submission" date="2025-09" db="UniProtKB">
        <authorList>
            <consortium name="Ensembl"/>
        </authorList>
    </citation>
    <scope>IDENTIFICATION</scope>
</reference>
<keyword evidence="2" id="KW-1185">Reference proteome</keyword>
<protein>
    <submittedName>
        <fullName evidence="1">Uncharacterized protein</fullName>
    </submittedName>
</protein>
<reference evidence="1" key="1">
    <citation type="submission" date="2025-08" db="UniProtKB">
        <authorList>
            <consortium name="Ensembl"/>
        </authorList>
    </citation>
    <scope>IDENTIFICATION</scope>
</reference>
<sequence>MSCHRQASGLPGIPGSFTPLEPLRTLVVCPWPSLLITAVGKSEGVPSRECLRGCWGWSLLQPPSTFRPHPNQGHCLWLLSCRPLWRMCTYFMLDTYHLPLNTSSCLTLTK</sequence>
<dbReference type="GeneTree" id="ENSGT00970000195464"/>
<evidence type="ECO:0000313" key="1">
    <source>
        <dbReference type="Ensembl" id="ENSCAFP00020002529.1"/>
    </source>
</evidence>